<dbReference type="GeneID" id="81581431"/>
<evidence type="ECO:0000256" key="1">
    <source>
        <dbReference type="ARBA" id="ARBA00022884"/>
    </source>
</evidence>
<dbReference type="CDD" id="cd21608">
    <property type="entry name" value="RRM2_NsCP33_like"/>
    <property type="match status" value="1"/>
</dbReference>
<comment type="caution">
    <text evidence="5">The sequence shown here is derived from an EMBL/GenBank/DDBJ whole genome shotgun (WGS) entry which is preliminary data.</text>
</comment>
<dbReference type="InterPro" id="IPR000504">
    <property type="entry name" value="RRM_dom"/>
</dbReference>
<dbReference type="Gene3D" id="3.30.70.330">
    <property type="match status" value="1"/>
</dbReference>
<dbReference type="PANTHER" id="PTHR48027">
    <property type="entry name" value="HETEROGENEOUS NUCLEAR RIBONUCLEOPROTEIN 87F-RELATED"/>
    <property type="match status" value="1"/>
</dbReference>
<dbReference type="SUPFAM" id="SSF54928">
    <property type="entry name" value="RNA-binding domain, RBD"/>
    <property type="match status" value="1"/>
</dbReference>
<accession>A0AAD6H705</accession>
<proteinExistence type="predicted"/>
<evidence type="ECO:0000313" key="6">
    <source>
        <dbReference type="Proteomes" id="UP001213799"/>
    </source>
</evidence>
<dbReference type="InterPro" id="IPR048289">
    <property type="entry name" value="RRM2_NsCP33-like"/>
</dbReference>
<feature type="domain" description="RRM" evidence="4">
    <location>
        <begin position="2"/>
        <end position="80"/>
    </location>
</feature>
<evidence type="ECO:0000259" key="4">
    <source>
        <dbReference type="PROSITE" id="PS50102"/>
    </source>
</evidence>
<dbReference type="Pfam" id="PF00076">
    <property type="entry name" value="RRM_1"/>
    <property type="match status" value="1"/>
</dbReference>
<name>A0AAD6H705_9EURO</name>
<dbReference type="InterPro" id="IPR052462">
    <property type="entry name" value="SLIRP/GR-RBP-like"/>
</dbReference>
<dbReference type="SMART" id="SM00360">
    <property type="entry name" value="RRM"/>
    <property type="match status" value="1"/>
</dbReference>
<dbReference type="EMBL" id="JAQJAE010000001">
    <property type="protein sequence ID" value="KAJ5615017.1"/>
    <property type="molecule type" value="Genomic_DNA"/>
</dbReference>
<dbReference type="InterPro" id="IPR012677">
    <property type="entry name" value="Nucleotide-bd_a/b_plait_sf"/>
</dbReference>
<dbReference type="GO" id="GO:0003723">
    <property type="term" value="F:RNA binding"/>
    <property type="evidence" value="ECO:0007669"/>
    <property type="project" value="UniProtKB-UniRule"/>
</dbReference>
<evidence type="ECO:0000256" key="2">
    <source>
        <dbReference type="PROSITE-ProRule" id="PRU00176"/>
    </source>
</evidence>
<organism evidence="5 6">
    <name type="scientific">Penicillium hordei</name>
    <dbReference type="NCBI Taxonomy" id="40994"/>
    <lineage>
        <taxon>Eukaryota</taxon>
        <taxon>Fungi</taxon>
        <taxon>Dikarya</taxon>
        <taxon>Ascomycota</taxon>
        <taxon>Pezizomycotina</taxon>
        <taxon>Eurotiomycetes</taxon>
        <taxon>Eurotiomycetidae</taxon>
        <taxon>Eurotiales</taxon>
        <taxon>Aspergillaceae</taxon>
        <taxon>Penicillium</taxon>
    </lineage>
</organism>
<feature type="compositionally biased region" description="Gly residues" evidence="3">
    <location>
        <begin position="83"/>
        <end position="137"/>
    </location>
</feature>
<keyword evidence="6" id="KW-1185">Reference proteome</keyword>
<dbReference type="PROSITE" id="PS50102">
    <property type="entry name" value="RRM"/>
    <property type="match status" value="1"/>
</dbReference>
<evidence type="ECO:0000313" key="5">
    <source>
        <dbReference type="EMBL" id="KAJ5615017.1"/>
    </source>
</evidence>
<protein>
    <submittedName>
        <fullName evidence="5">Nucleotide-binding alpha-beta plait</fullName>
    </submittedName>
</protein>
<sequence length="137" mass="13950">MSKLFIGGLSWNTDDNSLRQRFEEFGVVEDATVVKDRDTGRSRGFGFVRFSTDDEATAAMNAMNNQEFDGRQIRVDKATERAAGGGGRGGFGGGGYRGGGNGGYGGGQGGYGGGQGGYGGGQGYGQQGGQGGYGGGY</sequence>
<reference evidence="5" key="2">
    <citation type="submission" date="2023-01" db="EMBL/GenBank/DDBJ databases">
        <authorList>
            <person name="Petersen C."/>
        </authorList>
    </citation>
    <scope>NUCLEOTIDE SEQUENCE</scope>
    <source>
        <strain evidence="5">IBT 12815</strain>
    </source>
</reference>
<gene>
    <name evidence="5" type="ORF">N7537_000131</name>
</gene>
<reference evidence="5" key="1">
    <citation type="journal article" date="2023" name="IMA Fungus">
        <title>Comparative genomic study of the Penicillium genus elucidates a diverse pangenome and 15 lateral gene transfer events.</title>
        <authorList>
            <person name="Petersen C."/>
            <person name="Sorensen T."/>
            <person name="Nielsen M.R."/>
            <person name="Sondergaard T.E."/>
            <person name="Sorensen J.L."/>
            <person name="Fitzpatrick D.A."/>
            <person name="Frisvad J.C."/>
            <person name="Nielsen K.L."/>
        </authorList>
    </citation>
    <scope>NUCLEOTIDE SEQUENCE</scope>
    <source>
        <strain evidence="5">IBT 12815</strain>
    </source>
</reference>
<dbReference type="Proteomes" id="UP001213799">
    <property type="component" value="Unassembled WGS sequence"/>
</dbReference>
<dbReference type="RefSeq" id="XP_056756184.1">
    <property type="nucleotide sequence ID" value="XM_056891189.1"/>
</dbReference>
<evidence type="ECO:0000256" key="3">
    <source>
        <dbReference type="SAM" id="MobiDB-lite"/>
    </source>
</evidence>
<dbReference type="AlphaFoldDB" id="A0AAD6H705"/>
<dbReference type="InterPro" id="IPR035979">
    <property type="entry name" value="RBD_domain_sf"/>
</dbReference>
<feature type="region of interest" description="Disordered" evidence="3">
    <location>
        <begin position="79"/>
        <end position="137"/>
    </location>
</feature>
<keyword evidence="1 2" id="KW-0694">RNA-binding</keyword>